<keyword evidence="3" id="KW-1185">Reference proteome</keyword>
<sequence length="725" mass="80486">METSGRPFFYSGYILVYALRQKMICLSGVKVSGCFEKTWFHKIILPARRGLLAGLLAGSALSVAQAAEPDPFQIFAPLAYPQPVNLYHSGNGAPGPMAWKNRADYNIHVHVDPATHTLSGSETLTYTNNSPESLSTLWLQLDQNIYQQGSRGAYAAPQRLQDHTDGMIIEAVALSADGKETPLTPLVSDTRMQVPLPQALPGKGGHLTLKVSWHYTIPGEWGGRTGFSQNEDGEMYEIAQFYPRMAVYDDQRGWDTAPYLGQEFYLDYGDFDYSVTVPKGFLVAGSGALTNPDAVLSAQEKARLAQSATSETRIMIRTPEDVQAIVHQPQTETQTWQFHMANTRDVAFVASPTLLWDAARLNLPALEGSDAKNPAPRLAMSVYPAEAAGAKKWDRSTEYVKHAIEYFSGKWFPYPWPNAVNVGGHGAAMEYPGIVFDGKEDAGAELFWVTTHELGHGWFPMIVGSNERRNAFMDEGFNTFIDVYASDHFNHGEFAPKHDVEFAPQTGHPADDIVPVLKDQSAPVLMTPADLISEKYRHSVTYFKGAYGLQLLREQILGADRFDRAFQHYIALWAFRHPTPSDFFRVMESEAGEDLSWFWRGWYFKNWGPDYRLKSVSYVNGNPVQGARVQVENKGWLPLPVVLAITWMDGSSARLTIPTETWSQRNTVTLQIPGKLAIRSAVLDPDHMIPDLNRADNSFTVKLTAAHQFAPSAASTPTVQGASAP</sequence>
<evidence type="ECO:0000313" key="2">
    <source>
        <dbReference type="EMBL" id="GBQ75720.1"/>
    </source>
</evidence>
<dbReference type="CDD" id="cd09604">
    <property type="entry name" value="M1_APN_like"/>
    <property type="match status" value="1"/>
</dbReference>
<dbReference type="RefSeq" id="WP_244150452.1">
    <property type="nucleotide sequence ID" value="NZ_BAPF01000003.1"/>
</dbReference>
<comment type="caution">
    <text evidence="2">The sequence shown here is derived from an EMBL/GenBank/DDBJ whole genome shotgun (WGS) entry which is preliminary data.</text>
</comment>
<dbReference type="Gene3D" id="1.10.390.10">
    <property type="entry name" value="Neutral Protease Domain 2"/>
    <property type="match status" value="1"/>
</dbReference>
<dbReference type="Proteomes" id="UP001065047">
    <property type="component" value="Unassembled WGS sequence"/>
</dbReference>
<gene>
    <name evidence="2" type="ORF">AA14337_0300</name>
</gene>
<accession>A0ABQ0PM62</accession>
<evidence type="ECO:0000259" key="1">
    <source>
        <dbReference type="Pfam" id="PF01433"/>
    </source>
</evidence>
<dbReference type="SUPFAM" id="SSF55486">
    <property type="entry name" value="Metalloproteases ('zincins'), catalytic domain"/>
    <property type="match status" value="1"/>
</dbReference>
<protein>
    <submittedName>
        <fullName evidence="2">Peptidase</fullName>
    </submittedName>
</protein>
<proteinExistence type="predicted"/>
<dbReference type="GeneID" id="29556688"/>
<dbReference type="EMBL" id="BAPF01000003">
    <property type="protein sequence ID" value="GBQ75720.1"/>
    <property type="molecule type" value="Genomic_DNA"/>
</dbReference>
<dbReference type="InterPro" id="IPR027268">
    <property type="entry name" value="Peptidase_M4/M1_CTD_sf"/>
</dbReference>
<evidence type="ECO:0000313" key="3">
    <source>
        <dbReference type="Proteomes" id="UP001065047"/>
    </source>
</evidence>
<dbReference type="InterPro" id="IPR014782">
    <property type="entry name" value="Peptidase_M1_dom"/>
</dbReference>
<organism evidence="2 3">
    <name type="scientific">Acetobacter malorum DSM 14337</name>
    <dbReference type="NCBI Taxonomy" id="1307910"/>
    <lineage>
        <taxon>Bacteria</taxon>
        <taxon>Pseudomonadati</taxon>
        <taxon>Pseudomonadota</taxon>
        <taxon>Alphaproteobacteria</taxon>
        <taxon>Acetobacterales</taxon>
        <taxon>Acetobacteraceae</taxon>
        <taxon>Acetobacter</taxon>
    </lineage>
</organism>
<name>A0ABQ0PM62_9PROT</name>
<reference evidence="2" key="1">
    <citation type="submission" date="2013-04" db="EMBL/GenBank/DDBJ databases">
        <title>The genome sequencing project of 58 acetic acid bacteria.</title>
        <authorList>
            <person name="Okamoto-Kainuma A."/>
            <person name="Ishikawa M."/>
            <person name="Umino S."/>
            <person name="Koizumi Y."/>
            <person name="Shiwa Y."/>
            <person name="Yoshikawa H."/>
            <person name="Matsutani M."/>
            <person name="Matsushita K."/>
        </authorList>
    </citation>
    <scope>NUCLEOTIDE SEQUENCE</scope>
    <source>
        <strain evidence="2">DSM 14337</strain>
    </source>
</reference>
<dbReference type="Pfam" id="PF01433">
    <property type="entry name" value="Peptidase_M1"/>
    <property type="match status" value="1"/>
</dbReference>
<feature type="domain" description="Peptidase M1 membrane alanine aminopeptidase" evidence="1">
    <location>
        <begin position="443"/>
        <end position="602"/>
    </location>
</feature>